<protein>
    <submittedName>
        <fullName evidence="5">Uncharacterized protein LOC113502983</fullName>
    </submittedName>
</protein>
<evidence type="ECO:0000313" key="5">
    <source>
        <dbReference type="RefSeq" id="XP_026740565.1"/>
    </source>
</evidence>
<evidence type="ECO:0000256" key="2">
    <source>
        <dbReference type="ARBA" id="ARBA00024195"/>
    </source>
</evidence>
<dbReference type="GO" id="GO:0006508">
    <property type="term" value="P:proteolysis"/>
    <property type="evidence" value="ECO:0007669"/>
    <property type="project" value="InterPro"/>
</dbReference>
<sequence length="436" mass="49783">MYVCDIQMKGRTVLVILVTYFGGCSTNIPKLPPMICGEDNLYGEPIQEGTADIEGFPWLGLLIYPVGTSTPVKTTVVLISRQLVIAAALDIDKYPKHDFRSRARVILGHNRSEGPSIRIKDYTYHPDFMSTTYSTLALIQLDPRPFRDKVIPICPPPNGFDNAQSIYALSLDHDCDNSSMVNVYRMEYVDDTHCREFYRRIELDIETMWPTHMACARALSGGECVWTSGTALVIQDGGKWKLLGFGIIGPGCEAPARFLDYGMYHLWVKRAMSSIGQPAITRLAPNYLILRRTTSNVQRFGECDPEETQLTMYSDRTRIQPPFTFEDREGIVKYNVTLQEDMEYHCIVFRVWNTYTKDNPPEITLRRWCTNLNAICSGFSMLTIFFYVEIIFKHACTFEIVAYGTASKYVDAKALMLYLNSKKVRPQVHEASFKYQ</sequence>
<keyword evidence="4" id="KW-1185">Reference proteome</keyword>
<dbReference type="PROSITE" id="PS50240">
    <property type="entry name" value="TRYPSIN_DOM"/>
    <property type="match status" value="1"/>
</dbReference>
<organism evidence="4 5">
    <name type="scientific">Trichoplusia ni</name>
    <name type="common">Cabbage looper</name>
    <dbReference type="NCBI Taxonomy" id="7111"/>
    <lineage>
        <taxon>Eukaryota</taxon>
        <taxon>Metazoa</taxon>
        <taxon>Ecdysozoa</taxon>
        <taxon>Arthropoda</taxon>
        <taxon>Hexapoda</taxon>
        <taxon>Insecta</taxon>
        <taxon>Pterygota</taxon>
        <taxon>Neoptera</taxon>
        <taxon>Endopterygota</taxon>
        <taxon>Lepidoptera</taxon>
        <taxon>Glossata</taxon>
        <taxon>Ditrysia</taxon>
        <taxon>Noctuoidea</taxon>
        <taxon>Noctuidae</taxon>
        <taxon>Plusiinae</taxon>
        <taxon>Trichoplusia</taxon>
    </lineage>
</organism>
<dbReference type="InParanoid" id="A0A7E5WIG0"/>
<dbReference type="RefSeq" id="XP_026740565.1">
    <property type="nucleotide sequence ID" value="XM_026884764.1"/>
</dbReference>
<dbReference type="InterPro" id="IPR043504">
    <property type="entry name" value="Peptidase_S1_PA_chymotrypsin"/>
</dbReference>
<reference evidence="5" key="1">
    <citation type="submission" date="2025-08" db="UniProtKB">
        <authorList>
            <consortium name="RefSeq"/>
        </authorList>
    </citation>
    <scope>IDENTIFICATION</scope>
</reference>
<dbReference type="InterPro" id="IPR009003">
    <property type="entry name" value="Peptidase_S1_PA"/>
</dbReference>
<dbReference type="KEGG" id="tnl:113502983"/>
<dbReference type="AlphaFoldDB" id="A0A7E5WIG0"/>
<evidence type="ECO:0000313" key="4">
    <source>
        <dbReference type="Proteomes" id="UP000322000"/>
    </source>
</evidence>
<dbReference type="PANTHER" id="PTHR24256">
    <property type="entry name" value="TRYPTASE-RELATED"/>
    <property type="match status" value="1"/>
</dbReference>
<dbReference type="InterPro" id="IPR051487">
    <property type="entry name" value="Ser/Thr_Proteases_Immune/Dev"/>
</dbReference>
<proteinExistence type="inferred from homology"/>
<dbReference type="GO" id="GO:0004252">
    <property type="term" value="F:serine-type endopeptidase activity"/>
    <property type="evidence" value="ECO:0007669"/>
    <property type="project" value="InterPro"/>
</dbReference>
<name>A0A7E5WIG0_TRINI</name>
<dbReference type="InterPro" id="IPR001254">
    <property type="entry name" value="Trypsin_dom"/>
</dbReference>
<dbReference type="Proteomes" id="UP000322000">
    <property type="component" value="Chromosome 18"/>
</dbReference>
<accession>A0A7E5WIG0</accession>
<dbReference type="SUPFAM" id="SSF50494">
    <property type="entry name" value="Trypsin-like serine proteases"/>
    <property type="match status" value="1"/>
</dbReference>
<dbReference type="SMART" id="SM00020">
    <property type="entry name" value="Tryp_SPc"/>
    <property type="match status" value="1"/>
</dbReference>
<keyword evidence="1" id="KW-1015">Disulfide bond</keyword>
<dbReference type="GeneID" id="113502983"/>
<feature type="domain" description="Peptidase S1" evidence="3">
    <location>
        <begin position="34"/>
        <end position="273"/>
    </location>
</feature>
<evidence type="ECO:0000259" key="3">
    <source>
        <dbReference type="PROSITE" id="PS50240"/>
    </source>
</evidence>
<evidence type="ECO:0000256" key="1">
    <source>
        <dbReference type="ARBA" id="ARBA00023157"/>
    </source>
</evidence>
<dbReference type="Gene3D" id="2.40.10.10">
    <property type="entry name" value="Trypsin-like serine proteases"/>
    <property type="match status" value="1"/>
</dbReference>
<dbReference type="OrthoDB" id="7491732at2759"/>
<comment type="similarity">
    <text evidence="2">Belongs to the peptidase S1 family. CLIP subfamily.</text>
</comment>
<gene>
    <name evidence="5" type="primary">LOC113502983</name>
</gene>